<keyword evidence="1 3" id="KW-0378">Hydrolase</keyword>
<evidence type="ECO:0000256" key="1">
    <source>
        <dbReference type="ARBA" id="ARBA00022801"/>
    </source>
</evidence>
<dbReference type="InterPro" id="IPR000868">
    <property type="entry name" value="Isochorismatase-like_dom"/>
</dbReference>
<dbReference type="PANTHER" id="PTHR43540">
    <property type="entry name" value="PEROXYUREIDOACRYLATE/UREIDOACRYLATE AMIDOHYDROLASE-RELATED"/>
    <property type="match status" value="1"/>
</dbReference>
<evidence type="ECO:0000313" key="3">
    <source>
        <dbReference type="EMBL" id="WIT13683.1"/>
    </source>
</evidence>
<keyword evidence="4" id="KW-1185">Reference proteome</keyword>
<protein>
    <submittedName>
        <fullName evidence="3">Cysteine hydrolase family protein</fullName>
    </submittedName>
</protein>
<dbReference type="AlphaFoldDB" id="A0AA95NJP4"/>
<dbReference type="GO" id="GO:0016787">
    <property type="term" value="F:hydrolase activity"/>
    <property type="evidence" value="ECO:0007669"/>
    <property type="project" value="UniProtKB-KW"/>
</dbReference>
<dbReference type="EMBL" id="CP116346">
    <property type="protein sequence ID" value="WIT13683.1"/>
    <property type="molecule type" value="Genomic_DNA"/>
</dbReference>
<feature type="domain" description="Isochorismatase-like" evidence="2">
    <location>
        <begin position="5"/>
        <end position="150"/>
    </location>
</feature>
<dbReference type="Gene3D" id="3.40.50.850">
    <property type="entry name" value="Isochorismatase-like"/>
    <property type="match status" value="1"/>
</dbReference>
<organism evidence="3 4">
    <name type="scientific">Paucibacter sediminis</name>
    <dbReference type="NCBI Taxonomy" id="3019553"/>
    <lineage>
        <taxon>Bacteria</taxon>
        <taxon>Pseudomonadati</taxon>
        <taxon>Pseudomonadota</taxon>
        <taxon>Betaproteobacteria</taxon>
        <taxon>Burkholderiales</taxon>
        <taxon>Sphaerotilaceae</taxon>
        <taxon>Roseateles</taxon>
    </lineage>
</organism>
<dbReference type="PANTHER" id="PTHR43540:SF6">
    <property type="entry name" value="ISOCHORISMATASE-LIKE DOMAIN-CONTAINING PROTEIN"/>
    <property type="match status" value="1"/>
</dbReference>
<dbReference type="Pfam" id="PF00857">
    <property type="entry name" value="Isochorismatase"/>
    <property type="match status" value="1"/>
</dbReference>
<proteinExistence type="predicted"/>
<gene>
    <name evidence="3" type="ORF">PFX98_08705</name>
</gene>
<reference evidence="3" key="1">
    <citation type="submission" date="2023-01" db="EMBL/GenBank/DDBJ databases">
        <title>Whole genome sequence of Paucibacter sp. S2-9 isolated from pond sediment.</title>
        <authorList>
            <person name="Jung J.Y."/>
        </authorList>
    </citation>
    <scope>NUCLEOTIDE SEQUENCE</scope>
    <source>
        <strain evidence="3">S2-9</strain>
    </source>
</reference>
<dbReference type="InterPro" id="IPR050272">
    <property type="entry name" value="Isochorismatase-like_hydrls"/>
</dbReference>
<sequence length="179" mass="19187">MTTTSAVLVIDVQRGLFEPAPQPFEAQQTVQRINALTARARAAGVPVGVILHEREGSALAHQSEGWQPVAQLDVDPGDRLIRKTTPDSFLRTELGAWLAGLGVQRLVICGYASEFCVDTTTRRAAALGFEVELAADAHTTHDKPHATAAQIRAHHNATLPGITSFGPRIRALPSAEITL</sequence>
<dbReference type="InterPro" id="IPR036380">
    <property type="entry name" value="Isochorismatase-like_sf"/>
</dbReference>
<dbReference type="SUPFAM" id="SSF52499">
    <property type="entry name" value="Isochorismatase-like hydrolases"/>
    <property type="match status" value="1"/>
</dbReference>
<dbReference type="CDD" id="cd01014">
    <property type="entry name" value="nicotinamidase_related"/>
    <property type="match status" value="1"/>
</dbReference>
<evidence type="ECO:0000259" key="2">
    <source>
        <dbReference type="Pfam" id="PF00857"/>
    </source>
</evidence>
<dbReference type="Proteomes" id="UP001177769">
    <property type="component" value="Chromosome"/>
</dbReference>
<accession>A0AA95NJP4</accession>
<name>A0AA95NJP4_9BURK</name>
<evidence type="ECO:0000313" key="4">
    <source>
        <dbReference type="Proteomes" id="UP001177769"/>
    </source>
</evidence>
<dbReference type="KEGG" id="pais:PFX98_08705"/>
<dbReference type="RefSeq" id="WP_285234803.1">
    <property type="nucleotide sequence ID" value="NZ_CP116346.1"/>
</dbReference>